<dbReference type="OrthoDB" id="9810278at2"/>
<evidence type="ECO:0000256" key="1">
    <source>
        <dbReference type="ARBA" id="ARBA00005806"/>
    </source>
</evidence>
<dbReference type="Gene3D" id="3.40.50.11900">
    <property type="match status" value="1"/>
</dbReference>
<dbReference type="InterPro" id="IPR010327">
    <property type="entry name" value="FldB/FldC_alpha/beta"/>
</dbReference>
<evidence type="ECO:0000313" key="2">
    <source>
        <dbReference type="EMBL" id="QAR32683.1"/>
    </source>
</evidence>
<keyword evidence="3" id="KW-1185">Reference proteome</keyword>
<proteinExistence type="inferred from homology"/>
<comment type="similarity">
    <text evidence="1">Belongs to the FldB/FldC dehydratase alpha/beta subunit family.</text>
</comment>
<reference evidence="2 3" key="1">
    <citation type="submission" date="2019-01" db="EMBL/GenBank/DDBJ databases">
        <title>Geovibrio thiophilus DSM 11263, complete genome.</title>
        <authorList>
            <person name="Spring S."/>
            <person name="Bunk B."/>
            <person name="Sproer C."/>
        </authorList>
    </citation>
    <scope>NUCLEOTIDE SEQUENCE [LARGE SCALE GENOMIC DNA]</scope>
    <source>
        <strain evidence="2 3">DSM 11263</strain>
    </source>
</reference>
<dbReference type="RefSeq" id="WP_128465970.1">
    <property type="nucleotide sequence ID" value="NZ_CP035108.1"/>
</dbReference>
<dbReference type="Pfam" id="PF06050">
    <property type="entry name" value="HGD-D"/>
    <property type="match status" value="1"/>
</dbReference>
<dbReference type="AlphaFoldDB" id="A0A410JX04"/>
<name>A0A410JX04_9BACT</name>
<dbReference type="Proteomes" id="UP000287502">
    <property type="component" value="Chromosome"/>
</dbReference>
<dbReference type="PANTHER" id="PTHR30548">
    <property type="entry name" value="2-HYDROXYGLUTARYL-COA DEHYDRATASE, D-COMPONENT-RELATED"/>
    <property type="match status" value="1"/>
</dbReference>
<dbReference type="PANTHER" id="PTHR30548:SF2">
    <property type="entry name" value="2-HYDROXYACYL-COA DEHYDRATASE,D-COMPONENT"/>
    <property type="match status" value="1"/>
</dbReference>
<dbReference type="Gene3D" id="3.40.50.11890">
    <property type="match status" value="1"/>
</dbReference>
<accession>A0A410JX04</accession>
<protein>
    <submittedName>
        <fullName evidence="2">2-hydroxyacyl-CoA dehydratase</fullName>
    </submittedName>
</protein>
<evidence type="ECO:0000313" key="3">
    <source>
        <dbReference type="Proteomes" id="UP000287502"/>
    </source>
</evidence>
<dbReference type="KEGG" id="gtl:EP073_04440"/>
<organism evidence="2 3">
    <name type="scientific">Geovibrio thiophilus</name>
    <dbReference type="NCBI Taxonomy" id="139438"/>
    <lineage>
        <taxon>Bacteria</taxon>
        <taxon>Pseudomonadati</taxon>
        <taxon>Deferribacterota</taxon>
        <taxon>Deferribacteres</taxon>
        <taxon>Deferribacterales</taxon>
        <taxon>Geovibrionaceae</taxon>
        <taxon>Geovibrio</taxon>
    </lineage>
</organism>
<gene>
    <name evidence="2" type="ORF">EP073_04440</name>
</gene>
<dbReference type="EMBL" id="CP035108">
    <property type="protein sequence ID" value="QAR32683.1"/>
    <property type="molecule type" value="Genomic_DNA"/>
</dbReference>
<sequence length="430" mass="49047">MTTKPIRGLERYYEYRERWKAIISDMEKSPVPNPALLALFRLFLENDEKTIDCAENNKPFLSSWYGNAPEIYAAMGIHYICVVDNLLAHQSFTDDLAGIDANIVPDDMCGLIKLGAYAVEKGLVPTPTGMIAMLEPCDAQSVLHESWINNDAWKDVPYFALDPAYRSGKEDFEYFVGELRRMIAFLENLTGIKLDWNRLREVIEETNKQYEIWDEYNQLRRAVPCPGGSFQGSGIGWAISQHIMAGHPGATDLFRMLLADEESRYKANKGWLEKENSRVLWADLIGTVNAPIGEWLEKEHGTVVVQDFQGYTPYSHIDTSTEESMLLGLAKRNLAEVPMIRQARGNVDVFIEDVIRIVEDYKIDCVFFPGHVGHKDQSASVGFLREACRELGVPLLVLTMDIFDPRYLPMDKFTHIVNEFFETHKLGKFK</sequence>